<dbReference type="WBParaSite" id="PS1159_v2.g11902.t2">
    <property type="protein sequence ID" value="PS1159_v2.g11902.t2"/>
    <property type="gene ID" value="PS1159_v2.g11902"/>
</dbReference>
<evidence type="ECO:0000313" key="2">
    <source>
        <dbReference type="WBParaSite" id="PS1159_v2.g11902.t2"/>
    </source>
</evidence>
<sequence>MALDCASNIVRRIEEQKALKRAASDDSGIESNSSTQKSGVIIPQKKYVGSPRSIFFNTEDNSGIAGLKKSLFDKYKEVRKIENLYQVRKIENLYPWQAEFLNDPRVIKGGNALLTAQTGGGKTLIAEILMLREIFNRNCSAIFVLPLVALVQEKILAFKALADAFHVRVEEYAAHKGRIPPIRRQDHRSLFVCTIEKASLLINSLMEKDQLRTIGLLVLDEVHMIGESGRGANLECLIAKYAAACSGQIVAMSATIGNAEQLANFLDGFHYHNSHRPVELKQYIAFDKTVYQVKKV</sequence>
<organism evidence="1 2">
    <name type="scientific">Panagrolaimus sp. PS1159</name>
    <dbReference type="NCBI Taxonomy" id="55785"/>
    <lineage>
        <taxon>Eukaryota</taxon>
        <taxon>Metazoa</taxon>
        <taxon>Ecdysozoa</taxon>
        <taxon>Nematoda</taxon>
        <taxon>Chromadorea</taxon>
        <taxon>Rhabditida</taxon>
        <taxon>Tylenchina</taxon>
        <taxon>Panagrolaimomorpha</taxon>
        <taxon>Panagrolaimoidea</taxon>
        <taxon>Panagrolaimidae</taxon>
        <taxon>Panagrolaimus</taxon>
    </lineage>
</organism>
<protein>
    <submittedName>
        <fullName evidence="2">Helicase ATP-binding domain-containing protein</fullName>
    </submittedName>
</protein>
<dbReference type="Proteomes" id="UP000887580">
    <property type="component" value="Unplaced"/>
</dbReference>
<accession>A0AC35EY43</accession>
<evidence type="ECO:0000313" key="1">
    <source>
        <dbReference type="Proteomes" id="UP000887580"/>
    </source>
</evidence>
<reference evidence="2" key="1">
    <citation type="submission" date="2022-11" db="UniProtKB">
        <authorList>
            <consortium name="WormBaseParasite"/>
        </authorList>
    </citation>
    <scope>IDENTIFICATION</scope>
</reference>
<name>A0AC35EY43_9BILA</name>
<proteinExistence type="predicted"/>